<accession>A0A4Y8URB5</accession>
<dbReference type="EMBL" id="SGVY01000082">
    <property type="protein sequence ID" value="TFH70199.1"/>
    <property type="molecule type" value="Genomic_DNA"/>
</dbReference>
<evidence type="ECO:0000313" key="2">
    <source>
        <dbReference type="Proteomes" id="UP000297872"/>
    </source>
</evidence>
<sequence length="110" mass="12816">MFVPLMMRIINRLTAATVTVDVRADMLVEDEFFSAIEDRDTALRIRDKKLAENEEHLKQNEELLAEKDKRILTMAKMMLDNRMDLDAIKQATGLTQEQIDSLKYLCRRNG</sequence>
<comment type="caution">
    <text evidence="1">The sequence shown here is derived from an EMBL/GenBank/DDBJ whole genome shotgun (WGS) entry which is preliminary data.</text>
</comment>
<dbReference type="RefSeq" id="WP_134844641.1">
    <property type="nucleotide sequence ID" value="NZ_DAWEFM010000208.1"/>
</dbReference>
<protein>
    <submittedName>
        <fullName evidence="1">Uncharacterized protein</fullName>
    </submittedName>
</protein>
<dbReference type="GeneID" id="302996850"/>
<proteinExistence type="predicted"/>
<keyword evidence="2" id="KW-1185">Reference proteome</keyword>
<dbReference type="OrthoDB" id="1049441at2"/>
<dbReference type="AlphaFoldDB" id="A0A4Y8URB5"/>
<dbReference type="Proteomes" id="UP000297872">
    <property type="component" value="Unassembled WGS sequence"/>
</dbReference>
<reference evidence="1 2" key="1">
    <citation type="submission" date="2019-02" db="EMBL/GenBank/DDBJ databases">
        <title>Draft Genome Sequence of the Prevotella sp. BCRC 81118, Isolated from Human Feces.</title>
        <authorList>
            <person name="Huang C.-H."/>
        </authorList>
    </citation>
    <scope>NUCLEOTIDE SEQUENCE [LARGE SCALE GENOMIC DNA]</scope>
    <source>
        <strain evidence="1 2">BCRC 81118</strain>
    </source>
</reference>
<gene>
    <name evidence="1" type="ORF">EXN75_16455</name>
</gene>
<evidence type="ECO:0000313" key="1">
    <source>
        <dbReference type="EMBL" id="TFH70199.1"/>
    </source>
</evidence>
<organism evidence="1 2">
    <name type="scientific">Segatella hominis</name>
    <dbReference type="NCBI Taxonomy" id="2518605"/>
    <lineage>
        <taxon>Bacteria</taxon>
        <taxon>Pseudomonadati</taxon>
        <taxon>Bacteroidota</taxon>
        <taxon>Bacteroidia</taxon>
        <taxon>Bacteroidales</taxon>
        <taxon>Prevotellaceae</taxon>
        <taxon>Segatella</taxon>
    </lineage>
</organism>
<name>A0A4Y8URB5_9BACT</name>